<comment type="similarity">
    <text evidence="1">Belongs to the SNU71 family.</text>
</comment>
<dbReference type="GeneID" id="30982554"/>
<dbReference type="Proteomes" id="UP000094285">
    <property type="component" value="Unassembled WGS sequence"/>
</dbReference>
<gene>
    <name evidence="8" type="ORF">CANTADRAFT_31843</name>
</gene>
<dbReference type="InterPro" id="IPR052225">
    <property type="entry name" value="Ser/Arg_repetitive_matrix"/>
</dbReference>
<keyword evidence="3" id="KW-0507">mRNA processing</keyword>
<evidence type="ECO:0000259" key="7">
    <source>
        <dbReference type="PROSITE" id="PS51025"/>
    </source>
</evidence>
<dbReference type="GO" id="GO:0003723">
    <property type="term" value="F:RNA binding"/>
    <property type="evidence" value="ECO:0007669"/>
    <property type="project" value="TreeGrafter"/>
</dbReference>
<keyword evidence="4" id="KW-0508">mRNA splicing</keyword>
<evidence type="ECO:0000313" key="9">
    <source>
        <dbReference type="Proteomes" id="UP000094285"/>
    </source>
</evidence>
<evidence type="ECO:0000256" key="1">
    <source>
        <dbReference type="ARBA" id="ARBA00005544"/>
    </source>
</evidence>
<evidence type="ECO:0000256" key="3">
    <source>
        <dbReference type="ARBA" id="ARBA00022664"/>
    </source>
</evidence>
<dbReference type="PROSITE" id="PS51025">
    <property type="entry name" value="PWI"/>
    <property type="match status" value="1"/>
</dbReference>
<evidence type="ECO:0000256" key="2">
    <source>
        <dbReference type="ARBA" id="ARBA00014280"/>
    </source>
</evidence>
<dbReference type="EMBL" id="KV453909">
    <property type="protein sequence ID" value="ODV81668.1"/>
    <property type="molecule type" value="Genomic_DNA"/>
</dbReference>
<evidence type="ECO:0000256" key="4">
    <source>
        <dbReference type="ARBA" id="ARBA00022728"/>
    </source>
</evidence>
<reference evidence="9" key="1">
    <citation type="submission" date="2016-05" db="EMBL/GenBank/DDBJ databases">
        <title>Comparative genomics of biotechnologically important yeasts.</title>
        <authorList>
            <consortium name="DOE Joint Genome Institute"/>
            <person name="Riley R."/>
            <person name="Haridas S."/>
            <person name="Wolfe K.H."/>
            <person name="Lopes M.R."/>
            <person name="Hittinger C.T."/>
            <person name="Goker M."/>
            <person name="Salamov A."/>
            <person name="Wisecaver J."/>
            <person name="Long T.M."/>
            <person name="Aerts A.L."/>
            <person name="Barry K."/>
            <person name="Choi C."/>
            <person name="Clum A."/>
            <person name="Coughlan A.Y."/>
            <person name="Deshpande S."/>
            <person name="Douglass A.P."/>
            <person name="Hanson S.J."/>
            <person name="Klenk H.-P."/>
            <person name="Labutti K."/>
            <person name="Lapidus A."/>
            <person name="Lindquist E."/>
            <person name="Lipzen A."/>
            <person name="Meier-Kolthoff J.P."/>
            <person name="Ohm R.A."/>
            <person name="Otillar R.P."/>
            <person name="Pangilinan J."/>
            <person name="Peng Y."/>
            <person name="Rokas A."/>
            <person name="Rosa C.A."/>
            <person name="Scheuner C."/>
            <person name="Sibirny A.A."/>
            <person name="Slot J.C."/>
            <person name="Stielow J.B."/>
            <person name="Sun H."/>
            <person name="Kurtzman C.P."/>
            <person name="Blackwell M."/>
            <person name="Grigoriev I.V."/>
            <person name="Jeffries T.W."/>
        </authorList>
    </citation>
    <scope>NUCLEOTIDE SEQUENCE [LARGE SCALE GENOMIC DNA]</scope>
    <source>
        <strain evidence="9">NRRL Y-17324</strain>
    </source>
</reference>
<keyword evidence="9" id="KW-1185">Reference proteome</keyword>
<dbReference type="InterPro" id="IPR002483">
    <property type="entry name" value="PWI_dom"/>
</dbReference>
<feature type="non-terminal residue" evidence="8">
    <location>
        <position position="163"/>
    </location>
</feature>
<dbReference type="STRING" id="984487.A0A1E4SQ91"/>
<proteinExistence type="inferred from homology"/>
<feature type="compositionally biased region" description="Basic and acidic residues" evidence="6">
    <location>
        <begin position="130"/>
        <end position="149"/>
    </location>
</feature>
<dbReference type="Pfam" id="PF01480">
    <property type="entry name" value="PWI"/>
    <property type="match status" value="1"/>
</dbReference>
<protein>
    <recommendedName>
        <fullName evidence="2">U1 small nuclear ribonucleoprotein component SNU71</fullName>
    </recommendedName>
</protein>
<dbReference type="GO" id="GO:0006397">
    <property type="term" value="P:mRNA processing"/>
    <property type="evidence" value="ECO:0007669"/>
    <property type="project" value="UniProtKB-KW"/>
</dbReference>
<feature type="region of interest" description="Disordered" evidence="6">
    <location>
        <begin position="130"/>
        <end position="163"/>
    </location>
</feature>
<feature type="domain" description="PWI" evidence="7">
    <location>
        <begin position="23"/>
        <end position="123"/>
    </location>
</feature>
<keyword evidence="4" id="KW-0747">Spliceosome</keyword>
<dbReference type="GO" id="GO:0048024">
    <property type="term" value="P:regulation of mRNA splicing, via spliceosome"/>
    <property type="evidence" value="ECO:0007669"/>
    <property type="project" value="TreeGrafter"/>
</dbReference>
<dbReference type="OrthoDB" id="163257at2759"/>
<dbReference type="Gene3D" id="1.20.1390.10">
    <property type="entry name" value="PWI domain"/>
    <property type="match status" value="1"/>
</dbReference>
<dbReference type="PANTHER" id="PTHR23148:SF0">
    <property type="entry name" value="SERINE_ARGININE REPETITIVE MATRIX PROTEIN 1"/>
    <property type="match status" value="1"/>
</dbReference>
<dbReference type="PANTHER" id="PTHR23148">
    <property type="entry name" value="SERINE/ARGININE REGULATED NUCLEAR MATRIX PROTEIN"/>
    <property type="match status" value="1"/>
</dbReference>
<comment type="function">
    <text evidence="5">Component of the U1 snRNP particle, which recognizes and binds the 5'-splice site of pre-mRNA. Together with other non-snRNP factors, U1 snRNP forms the spliceosomal commitment complex, that targets pre-mRNA to the splicing pathway.</text>
</comment>
<dbReference type="RefSeq" id="XP_020066790.1">
    <property type="nucleotide sequence ID" value="XM_020208417.1"/>
</dbReference>
<dbReference type="AlphaFoldDB" id="A0A1E4SQ91"/>
<dbReference type="SUPFAM" id="SSF101233">
    <property type="entry name" value="PWI domain"/>
    <property type="match status" value="1"/>
</dbReference>
<dbReference type="InterPro" id="IPR036483">
    <property type="entry name" value="PWI_dom_sf"/>
</dbReference>
<accession>A0A1E4SQ91</accession>
<evidence type="ECO:0000256" key="6">
    <source>
        <dbReference type="SAM" id="MobiDB-lite"/>
    </source>
</evidence>
<evidence type="ECO:0000256" key="5">
    <source>
        <dbReference type="ARBA" id="ARBA00025004"/>
    </source>
</evidence>
<dbReference type="SMART" id="SM00311">
    <property type="entry name" value="PWI"/>
    <property type="match status" value="1"/>
</dbReference>
<evidence type="ECO:0000313" key="8">
    <source>
        <dbReference type="EMBL" id="ODV81668.1"/>
    </source>
</evidence>
<sequence>MSYRVHQIDDDYLERQRKKDKAAVKYPKCFKTAVDISKVNLPVVKEWITDKINEQLPDDDIVIDYLYELLQANGDQPDIRGIQVQLNDFLGQDEARQFCEKLWKLMISAQDDPDGIPAEILEKRKKEYEELEKKEQVPAKKEQVPEKRKTNYNRSTSKDGESK</sequence>
<dbReference type="GO" id="GO:0005681">
    <property type="term" value="C:spliceosomal complex"/>
    <property type="evidence" value="ECO:0007669"/>
    <property type="project" value="UniProtKB-KW"/>
</dbReference>
<organism evidence="8 9">
    <name type="scientific">Suhomyces tanzawaensis NRRL Y-17324</name>
    <dbReference type="NCBI Taxonomy" id="984487"/>
    <lineage>
        <taxon>Eukaryota</taxon>
        <taxon>Fungi</taxon>
        <taxon>Dikarya</taxon>
        <taxon>Ascomycota</taxon>
        <taxon>Saccharomycotina</taxon>
        <taxon>Pichiomycetes</taxon>
        <taxon>Debaryomycetaceae</taxon>
        <taxon>Suhomyces</taxon>
    </lineage>
</organism>
<name>A0A1E4SQ91_9ASCO</name>